<dbReference type="EMBL" id="RBXT01000001">
    <property type="protein sequence ID" value="RKT77254.1"/>
    <property type="molecule type" value="Genomic_DNA"/>
</dbReference>
<evidence type="ECO:0000256" key="1">
    <source>
        <dbReference type="SAM" id="MobiDB-lite"/>
    </source>
</evidence>
<comment type="caution">
    <text evidence="2">The sequence shown here is derived from an EMBL/GenBank/DDBJ whole genome shotgun (WGS) entry which is preliminary data.</text>
</comment>
<dbReference type="AlphaFoldDB" id="A0A495XWP6"/>
<feature type="compositionally biased region" description="Basic and acidic residues" evidence="1">
    <location>
        <begin position="49"/>
        <end position="61"/>
    </location>
</feature>
<name>A0A495XWP6_9MICO</name>
<feature type="region of interest" description="Disordered" evidence="1">
    <location>
        <begin position="1"/>
        <end position="20"/>
    </location>
</feature>
<dbReference type="GO" id="GO:0003989">
    <property type="term" value="F:acetyl-CoA carboxylase activity"/>
    <property type="evidence" value="ECO:0007669"/>
    <property type="project" value="InterPro"/>
</dbReference>
<organism evidence="2 3">
    <name type="scientific">Terracoccus luteus</name>
    <dbReference type="NCBI Taxonomy" id="53356"/>
    <lineage>
        <taxon>Bacteria</taxon>
        <taxon>Bacillati</taxon>
        <taxon>Actinomycetota</taxon>
        <taxon>Actinomycetes</taxon>
        <taxon>Micrococcales</taxon>
        <taxon>Intrasporangiaceae</taxon>
        <taxon>Terracoccus</taxon>
    </lineage>
</organism>
<keyword evidence="3" id="KW-1185">Reference proteome</keyword>
<accession>A0A495XWP6</accession>
<proteinExistence type="predicted"/>
<feature type="region of interest" description="Disordered" evidence="1">
    <location>
        <begin position="46"/>
        <end position="90"/>
    </location>
</feature>
<protein>
    <submittedName>
        <fullName evidence="2">Acyl-CoA carboxylase epsilon subunit-like protein</fullName>
    </submittedName>
</protein>
<dbReference type="Pfam" id="PF13822">
    <property type="entry name" value="ACC_epsilon"/>
    <property type="match status" value="1"/>
</dbReference>
<sequence>MSGTEPTGPEGPDAQGPVHADVRVVAGRPTDEEVAAIVIVLTALTAGRGPERASGRADGDGRGSAWADPARRLLGPGAPGSGWRASGLPR</sequence>
<dbReference type="GO" id="GO:0004658">
    <property type="term" value="F:propionyl-CoA carboxylase activity"/>
    <property type="evidence" value="ECO:0007669"/>
    <property type="project" value="InterPro"/>
</dbReference>
<gene>
    <name evidence="2" type="ORF">DFJ68_0674</name>
</gene>
<evidence type="ECO:0000313" key="3">
    <source>
        <dbReference type="Proteomes" id="UP000278440"/>
    </source>
</evidence>
<dbReference type="RefSeq" id="WP_211333256.1">
    <property type="nucleotide sequence ID" value="NZ_RBXT01000001.1"/>
</dbReference>
<dbReference type="InterPro" id="IPR032716">
    <property type="entry name" value="ACC_epsilon"/>
</dbReference>
<dbReference type="Proteomes" id="UP000278440">
    <property type="component" value="Unassembled WGS sequence"/>
</dbReference>
<evidence type="ECO:0000313" key="2">
    <source>
        <dbReference type="EMBL" id="RKT77254.1"/>
    </source>
</evidence>
<reference evidence="2 3" key="1">
    <citation type="submission" date="2018-10" db="EMBL/GenBank/DDBJ databases">
        <title>Sequencing the genomes of 1000 actinobacteria strains.</title>
        <authorList>
            <person name="Klenk H.-P."/>
        </authorList>
    </citation>
    <scope>NUCLEOTIDE SEQUENCE [LARGE SCALE GENOMIC DNA]</scope>
    <source>
        <strain evidence="2 3">DSM 44267</strain>
    </source>
</reference>